<accession>A0AAV7E793</accession>
<evidence type="ECO:0008006" key="5">
    <source>
        <dbReference type="Google" id="ProtNLM"/>
    </source>
</evidence>
<organism evidence="3 4">
    <name type="scientific">Aristolochia fimbriata</name>
    <name type="common">White veined hardy Dutchman's pipe vine</name>
    <dbReference type="NCBI Taxonomy" id="158543"/>
    <lineage>
        <taxon>Eukaryota</taxon>
        <taxon>Viridiplantae</taxon>
        <taxon>Streptophyta</taxon>
        <taxon>Embryophyta</taxon>
        <taxon>Tracheophyta</taxon>
        <taxon>Spermatophyta</taxon>
        <taxon>Magnoliopsida</taxon>
        <taxon>Magnoliidae</taxon>
        <taxon>Piperales</taxon>
        <taxon>Aristolochiaceae</taxon>
        <taxon>Aristolochia</taxon>
    </lineage>
</organism>
<dbReference type="Pfam" id="PF13041">
    <property type="entry name" value="PPR_2"/>
    <property type="match status" value="1"/>
</dbReference>
<evidence type="ECO:0000256" key="1">
    <source>
        <dbReference type="ARBA" id="ARBA00022737"/>
    </source>
</evidence>
<feature type="repeat" description="PPR" evidence="2">
    <location>
        <begin position="309"/>
        <end position="343"/>
    </location>
</feature>
<dbReference type="AlphaFoldDB" id="A0AAV7E793"/>
<dbReference type="PANTHER" id="PTHR47934:SF6">
    <property type="entry name" value="MITOCHONDRIAL GROUP I INTRON SPLICING FACTOR CCM1-RELATED"/>
    <property type="match status" value="1"/>
</dbReference>
<proteinExistence type="predicted"/>
<keyword evidence="1" id="KW-0677">Repeat</keyword>
<dbReference type="GO" id="GO:0005739">
    <property type="term" value="C:mitochondrion"/>
    <property type="evidence" value="ECO:0007669"/>
    <property type="project" value="TreeGrafter"/>
</dbReference>
<sequence length="396" mass="44927">MNIWMRLFSSFPIHGCVRRLKCKNISEVLVLKRNFVAPCLQVSWDDFSAFEDRGDSFGKIRLANGKILGDINKKLLRLEGGKEEQNAAKKIISILSERGWKIDFSDGIVIELDDVNVTRMLNDLFGESSNAALAYYFFKWSEKSSGSRHGVFSMCTMVNIAVSGNLNHIAMKILHYLITINSGDSHWHNLMFGIIRLTCKDRQVLETVCSMLVSSYVKENMIDLALKFLNLMKPLKVFPSTVVYKYLLKALLKSNQMKLAWDVFEEMHCHNNGTIFMMSLFIHDYCAKGNVTCASKLLFEMKKHGYEADIVSYTMLIKALCKISLLKEATVLFFKIIQLGMHPDPASITSLIDNYCKSGKLTEAMDILEISVIYSSVLAAQRKGLSTSFHVNDRCL</sequence>
<dbReference type="InterPro" id="IPR011990">
    <property type="entry name" value="TPR-like_helical_dom_sf"/>
</dbReference>
<dbReference type="NCBIfam" id="TIGR00756">
    <property type="entry name" value="PPR"/>
    <property type="match status" value="3"/>
</dbReference>
<dbReference type="GO" id="GO:0006396">
    <property type="term" value="P:RNA processing"/>
    <property type="evidence" value="ECO:0007669"/>
    <property type="project" value="TreeGrafter"/>
</dbReference>
<protein>
    <recommendedName>
        <fullName evidence="5">Pentatricopeptide repeat-containing protein</fullName>
    </recommendedName>
</protein>
<dbReference type="PANTHER" id="PTHR47934">
    <property type="entry name" value="PENTATRICOPEPTIDE REPEAT-CONTAINING PROTEIN PET309, MITOCHONDRIAL"/>
    <property type="match status" value="1"/>
</dbReference>
<dbReference type="Proteomes" id="UP000825729">
    <property type="component" value="Unassembled WGS sequence"/>
</dbReference>
<keyword evidence="4" id="KW-1185">Reference proteome</keyword>
<dbReference type="InterPro" id="IPR051114">
    <property type="entry name" value="Mito_RNA_Proc_CCM1"/>
</dbReference>
<evidence type="ECO:0000256" key="2">
    <source>
        <dbReference type="PROSITE-ProRule" id="PRU00708"/>
    </source>
</evidence>
<reference evidence="3 4" key="1">
    <citation type="submission" date="2021-07" db="EMBL/GenBank/DDBJ databases">
        <title>The Aristolochia fimbriata genome: insights into angiosperm evolution, floral development and chemical biosynthesis.</title>
        <authorList>
            <person name="Jiao Y."/>
        </authorList>
    </citation>
    <scope>NUCLEOTIDE SEQUENCE [LARGE SCALE GENOMIC DNA]</scope>
    <source>
        <strain evidence="3">IBCAS-2021</strain>
        <tissue evidence="3">Leaf</tissue>
    </source>
</reference>
<dbReference type="GO" id="GO:0003729">
    <property type="term" value="F:mRNA binding"/>
    <property type="evidence" value="ECO:0007669"/>
    <property type="project" value="TreeGrafter"/>
</dbReference>
<evidence type="ECO:0000313" key="3">
    <source>
        <dbReference type="EMBL" id="KAG9444261.1"/>
    </source>
</evidence>
<dbReference type="GO" id="GO:0007005">
    <property type="term" value="P:mitochondrion organization"/>
    <property type="evidence" value="ECO:0007669"/>
    <property type="project" value="TreeGrafter"/>
</dbReference>
<dbReference type="Gene3D" id="1.25.40.10">
    <property type="entry name" value="Tetratricopeptide repeat domain"/>
    <property type="match status" value="2"/>
</dbReference>
<gene>
    <name evidence="3" type="ORF">H6P81_015601</name>
</gene>
<name>A0AAV7E793_ARIFI</name>
<dbReference type="Pfam" id="PF01535">
    <property type="entry name" value="PPR"/>
    <property type="match status" value="3"/>
</dbReference>
<dbReference type="InterPro" id="IPR002885">
    <property type="entry name" value="PPR_rpt"/>
</dbReference>
<dbReference type="PROSITE" id="PS51375">
    <property type="entry name" value="PPR"/>
    <property type="match status" value="1"/>
</dbReference>
<dbReference type="EMBL" id="JAINDJ010000006">
    <property type="protein sequence ID" value="KAG9444261.1"/>
    <property type="molecule type" value="Genomic_DNA"/>
</dbReference>
<comment type="caution">
    <text evidence="3">The sequence shown here is derived from an EMBL/GenBank/DDBJ whole genome shotgun (WGS) entry which is preliminary data.</text>
</comment>
<evidence type="ECO:0000313" key="4">
    <source>
        <dbReference type="Proteomes" id="UP000825729"/>
    </source>
</evidence>